<keyword evidence="2 3" id="KW-0802">TPR repeat</keyword>
<feature type="transmembrane region" description="Helical" evidence="4">
    <location>
        <begin position="341"/>
        <end position="357"/>
    </location>
</feature>
<proteinExistence type="predicted"/>
<dbReference type="Pfam" id="PF14559">
    <property type="entry name" value="TPR_19"/>
    <property type="match status" value="1"/>
</dbReference>
<sequence length="579" mass="66820">MDSERRLIHIIILILISATFLCYLPLRHNDFVTYDDYDYIVNNTQIHSGLNIENIRWAFKTSYFSYWHPLAWLSHMTDIELFGLNPKGHHLMNLLIHITNTVLLFLCLRLMTGRIWESVFVAVLFALHPMSVDSVAWAAERKNVLSTFFWFLIFIFYVYYVQRPVLWKYLCVGCTYVFGLMSKPMLVTVPFLLLVLDYWPLGRYKQGKYVDLIIEKIPLIILSALSLFITILPEWTIGTVIPLETLPMSARIIRAINSLTGYLIHMVSPTQLTVLYPYIKLWPWWQTLVSVVFLVSATVTAIVTRKKHPYLIVGWFWYLGTMVPILQIFQVNVSPMADRYTYVPVVGIFIVIAWGMWDIAERIFKNRSVYLTVIIVVAAVSGALTWRQIGYWRDSGTLYKHAIDVTEFNYMAYNNYGVYLMESGKVDEALVQFDKGLQIVPYNDELNYNMGTALIAKGKRQEAQRYLLGSARMWYKGDRTEFYKNLVSTMLAEKRYSEAIEFITKVILINPKDVGNLKQLSAALEGMQRYGEALGAIEKGITLLPKDTDLLHRKAMILEKMGEKAAAEAALREALTVSK</sequence>
<feature type="transmembrane region" description="Helical" evidence="4">
    <location>
        <begin position="284"/>
        <end position="303"/>
    </location>
</feature>
<keyword evidence="4" id="KW-0812">Transmembrane</keyword>
<dbReference type="PANTHER" id="PTHR44227">
    <property type="match status" value="1"/>
</dbReference>
<keyword evidence="1" id="KW-0677">Repeat</keyword>
<dbReference type="RefSeq" id="WP_085051143.1">
    <property type="nucleotide sequence ID" value="NZ_LNQR01000023.1"/>
</dbReference>
<dbReference type="EMBL" id="LNQR01000023">
    <property type="protein sequence ID" value="KWT92064.1"/>
    <property type="molecule type" value="Genomic_DNA"/>
</dbReference>
<feature type="transmembrane region" description="Helical" evidence="4">
    <location>
        <begin position="310"/>
        <end position="329"/>
    </location>
</feature>
<feature type="transmembrane region" description="Helical" evidence="4">
    <location>
        <begin position="7"/>
        <end position="26"/>
    </location>
</feature>
<dbReference type="InterPro" id="IPR011990">
    <property type="entry name" value="TPR-like_helical_dom_sf"/>
</dbReference>
<dbReference type="Proteomes" id="UP000060487">
    <property type="component" value="Unassembled WGS sequence"/>
</dbReference>
<feature type="repeat" description="TPR" evidence="3">
    <location>
        <begin position="480"/>
        <end position="513"/>
    </location>
</feature>
<dbReference type="InterPro" id="IPR052346">
    <property type="entry name" value="O-mannosyl-transferase_TMTC"/>
</dbReference>
<feature type="transmembrane region" description="Helical" evidence="4">
    <location>
        <begin position="91"/>
        <end position="111"/>
    </location>
</feature>
<feature type="repeat" description="TPR" evidence="3">
    <location>
        <begin position="410"/>
        <end position="443"/>
    </location>
</feature>
<evidence type="ECO:0000256" key="2">
    <source>
        <dbReference type="ARBA" id="ARBA00022803"/>
    </source>
</evidence>
<keyword evidence="4" id="KW-0472">Membrane</keyword>
<reference evidence="5 6" key="1">
    <citation type="submission" date="2015-11" db="EMBL/GenBank/DDBJ databases">
        <authorList>
            <person name="Lin W."/>
        </authorList>
    </citation>
    <scope>NUCLEOTIDE SEQUENCE [LARGE SCALE GENOMIC DNA]</scope>
    <source>
        <strain evidence="5 6">HCH-1</strain>
    </source>
</reference>
<evidence type="ECO:0000313" key="6">
    <source>
        <dbReference type="Proteomes" id="UP000060487"/>
    </source>
</evidence>
<evidence type="ECO:0000313" key="5">
    <source>
        <dbReference type="EMBL" id="KWT92064.1"/>
    </source>
</evidence>
<feature type="transmembrane region" description="Helical" evidence="4">
    <location>
        <begin position="144"/>
        <end position="161"/>
    </location>
</feature>
<dbReference type="PROSITE" id="PS50005">
    <property type="entry name" value="TPR"/>
    <property type="match status" value="2"/>
</dbReference>
<keyword evidence="4" id="KW-1133">Transmembrane helix</keyword>
<gene>
    <name evidence="5" type="ORF">ASN18_0617</name>
</gene>
<dbReference type="SUPFAM" id="SSF48452">
    <property type="entry name" value="TPR-like"/>
    <property type="match status" value="1"/>
</dbReference>
<dbReference type="PANTHER" id="PTHR44227:SF3">
    <property type="entry name" value="PROTEIN O-MANNOSYL-TRANSFERASE TMTC4"/>
    <property type="match status" value="1"/>
</dbReference>
<name>A0ABR5SIA7_9BACT</name>
<dbReference type="Pfam" id="PF13181">
    <property type="entry name" value="TPR_8"/>
    <property type="match status" value="1"/>
</dbReference>
<evidence type="ECO:0000256" key="4">
    <source>
        <dbReference type="SAM" id="Phobius"/>
    </source>
</evidence>
<feature type="transmembrane region" description="Helical" evidence="4">
    <location>
        <begin position="173"/>
        <end position="199"/>
    </location>
</feature>
<dbReference type="SMART" id="SM00028">
    <property type="entry name" value="TPR"/>
    <property type="match status" value="4"/>
</dbReference>
<dbReference type="Gene3D" id="1.25.40.10">
    <property type="entry name" value="Tetratricopeptide repeat domain"/>
    <property type="match status" value="2"/>
</dbReference>
<evidence type="ECO:0000256" key="1">
    <source>
        <dbReference type="ARBA" id="ARBA00022737"/>
    </source>
</evidence>
<keyword evidence="6" id="KW-1185">Reference proteome</keyword>
<accession>A0ABR5SIA7</accession>
<organism evidence="5 6">
    <name type="scientific">Candidatus Magnetominusculus xianensis</name>
    <dbReference type="NCBI Taxonomy" id="1748249"/>
    <lineage>
        <taxon>Bacteria</taxon>
        <taxon>Pseudomonadati</taxon>
        <taxon>Nitrospirota</taxon>
        <taxon>Nitrospiria</taxon>
        <taxon>Nitrospirales</taxon>
        <taxon>Nitrospiraceae</taxon>
        <taxon>Candidatus Magnetominusculus</taxon>
    </lineage>
</organism>
<comment type="caution">
    <text evidence="5">The sequence shown here is derived from an EMBL/GenBank/DDBJ whole genome shotgun (WGS) entry which is preliminary data.</text>
</comment>
<feature type="transmembrane region" description="Helical" evidence="4">
    <location>
        <begin position="369"/>
        <end position="386"/>
    </location>
</feature>
<evidence type="ECO:0000256" key="3">
    <source>
        <dbReference type="PROSITE-ProRule" id="PRU00339"/>
    </source>
</evidence>
<feature type="transmembrane region" description="Helical" evidence="4">
    <location>
        <begin position="219"/>
        <end position="243"/>
    </location>
</feature>
<dbReference type="InterPro" id="IPR019734">
    <property type="entry name" value="TPR_rpt"/>
</dbReference>
<protein>
    <submittedName>
        <fullName evidence="5">Tetratricopeptide TPR_2 repeat protein</fullName>
    </submittedName>
</protein>